<evidence type="ECO:0000313" key="1">
    <source>
        <dbReference type="EMBL" id="JAI01091.1"/>
    </source>
</evidence>
<protein>
    <submittedName>
        <fullName evidence="1">Uncharacterized protein</fullName>
    </submittedName>
</protein>
<accession>A0A0E9XGX3</accession>
<name>A0A0E9XGX3_ANGAN</name>
<reference evidence="1" key="1">
    <citation type="submission" date="2014-11" db="EMBL/GenBank/DDBJ databases">
        <authorList>
            <person name="Amaro Gonzalez C."/>
        </authorList>
    </citation>
    <scope>NUCLEOTIDE SEQUENCE</scope>
</reference>
<dbReference type="EMBL" id="GBXM01007487">
    <property type="protein sequence ID" value="JAI01091.1"/>
    <property type="molecule type" value="Transcribed_RNA"/>
</dbReference>
<organism evidence="1">
    <name type="scientific">Anguilla anguilla</name>
    <name type="common">European freshwater eel</name>
    <name type="synonym">Muraena anguilla</name>
    <dbReference type="NCBI Taxonomy" id="7936"/>
    <lineage>
        <taxon>Eukaryota</taxon>
        <taxon>Metazoa</taxon>
        <taxon>Chordata</taxon>
        <taxon>Craniata</taxon>
        <taxon>Vertebrata</taxon>
        <taxon>Euteleostomi</taxon>
        <taxon>Actinopterygii</taxon>
        <taxon>Neopterygii</taxon>
        <taxon>Teleostei</taxon>
        <taxon>Anguilliformes</taxon>
        <taxon>Anguillidae</taxon>
        <taxon>Anguilla</taxon>
    </lineage>
</organism>
<dbReference type="AlphaFoldDB" id="A0A0E9XGX3"/>
<sequence length="67" mass="7398">MSFCIAFEFKTARPFVLVDYVKENLLGNNTAGNNIQLCCMVLVNNSSFPQLKAIGAIILTKIKCISK</sequence>
<proteinExistence type="predicted"/>
<reference evidence="1" key="2">
    <citation type="journal article" date="2015" name="Fish Shellfish Immunol.">
        <title>Early steps in the European eel (Anguilla anguilla)-Vibrio vulnificus interaction in the gills: Role of the RtxA13 toxin.</title>
        <authorList>
            <person name="Callol A."/>
            <person name="Pajuelo D."/>
            <person name="Ebbesson L."/>
            <person name="Teles M."/>
            <person name="MacKenzie S."/>
            <person name="Amaro C."/>
        </authorList>
    </citation>
    <scope>NUCLEOTIDE SEQUENCE</scope>
</reference>